<dbReference type="PANTHER" id="PTHR13103">
    <property type="entry name" value="SCHWANNOMIN INTERACTING PROTEIN 1"/>
    <property type="match status" value="1"/>
</dbReference>
<evidence type="ECO:0000256" key="2">
    <source>
        <dbReference type="SAM" id="Coils"/>
    </source>
</evidence>
<dbReference type="Proteomes" id="UP000036681">
    <property type="component" value="Unplaced"/>
</dbReference>
<feature type="region of interest" description="Disordered" evidence="3">
    <location>
        <begin position="404"/>
        <end position="432"/>
    </location>
</feature>
<feature type="compositionally biased region" description="Acidic residues" evidence="3">
    <location>
        <begin position="404"/>
        <end position="415"/>
    </location>
</feature>
<protein>
    <submittedName>
        <fullName evidence="6">Schwannomin interacting protein 1 C-terminal domain-containing protein</fullName>
    </submittedName>
</protein>
<feature type="compositionally biased region" description="Low complexity" evidence="3">
    <location>
        <begin position="259"/>
        <end position="276"/>
    </location>
</feature>
<evidence type="ECO:0000256" key="3">
    <source>
        <dbReference type="SAM" id="MobiDB-lite"/>
    </source>
</evidence>
<sequence length="579" mass="64378">MQEANRPRRREKCAVPRTAISAAVDRGAEKMWSSEAVLPIESNNNICAYSLISSLVEGGGAATASPTDQQSNSSSLESLDSPLLDDNRALSTSCSEDSFEMSSTASRNAGDLPTPSDSLRFCTDSLKHSFDHQLEPDRETKPGPEPNPEMKQLPQEEAFKELRSGHCEMVENPIQCVDCKSKPPPTAAQNGTGVREVLNAKSCQSIGATSNGHINCEVESNNVANFRDEWKINLEPETERISEVNELIPEASTRESVISATPSTASGSASGGTRSSALYDRHEDHACRPPSTSKSMGSIGSTFSSKEALQKSIDAEVKSLDTCLPELDFNKLEEQLNCAAKERQIIERKLLGEQVRRRLALQVDQLTAGPSPRILTRPSRSNLGFRLQTAMNLQVCYMNDMDEEDLDDESSDDDFGVPKSKSAPNLRGQVADGSNMNATQLRQQIASNECSERRIVLEEETRLLLEKAKETAKMQMELEKLYAPRSKGNPRKVTRVQLSKMTCRQIMEIFDQLSRRIDEENAELMRLLVERDSLHMQQDSMLVDIEDMIRHESKSECLNVPEFLKVQASTPSKFRIFKR</sequence>
<feature type="compositionally biased region" description="Basic and acidic residues" evidence="3">
    <location>
        <begin position="125"/>
        <end position="142"/>
    </location>
</feature>
<evidence type="ECO:0000313" key="5">
    <source>
        <dbReference type="Proteomes" id="UP000036681"/>
    </source>
</evidence>
<dbReference type="InterPro" id="IPR015649">
    <property type="entry name" value="SCHIP_1_C"/>
</dbReference>
<reference evidence="6" key="1">
    <citation type="submission" date="2023-03" db="UniProtKB">
        <authorList>
            <consortium name="WormBaseParasite"/>
        </authorList>
    </citation>
    <scope>IDENTIFICATION</scope>
</reference>
<dbReference type="AlphaFoldDB" id="A0A9J2PKI6"/>
<dbReference type="Pfam" id="PF10148">
    <property type="entry name" value="SCHIP-1_C"/>
    <property type="match status" value="1"/>
</dbReference>
<evidence type="ECO:0000256" key="1">
    <source>
        <dbReference type="ARBA" id="ARBA00023054"/>
    </source>
</evidence>
<dbReference type="GO" id="GO:0035332">
    <property type="term" value="P:positive regulation of hippo signaling"/>
    <property type="evidence" value="ECO:0007669"/>
    <property type="project" value="TreeGrafter"/>
</dbReference>
<feature type="domain" description="Schwannomin interacting protein 1 C-terminal" evidence="4">
    <location>
        <begin position="353"/>
        <end position="553"/>
    </location>
</feature>
<dbReference type="GO" id="GO:0005886">
    <property type="term" value="C:plasma membrane"/>
    <property type="evidence" value="ECO:0007669"/>
    <property type="project" value="TreeGrafter"/>
</dbReference>
<feature type="compositionally biased region" description="Polar residues" evidence="3">
    <location>
        <begin position="89"/>
        <end position="107"/>
    </location>
</feature>
<keyword evidence="5" id="KW-1185">Reference proteome</keyword>
<feature type="coiled-coil region" evidence="2">
    <location>
        <begin position="503"/>
        <end position="530"/>
    </location>
</feature>
<name>A0A9J2PKI6_ASCLU</name>
<dbReference type="GO" id="GO:0030054">
    <property type="term" value="C:cell junction"/>
    <property type="evidence" value="ECO:0007669"/>
    <property type="project" value="TreeGrafter"/>
</dbReference>
<accession>A0A9J2PKI6</accession>
<organism evidence="5 6">
    <name type="scientific">Ascaris lumbricoides</name>
    <name type="common">Giant roundworm</name>
    <dbReference type="NCBI Taxonomy" id="6252"/>
    <lineage>
        <taxon>Eukaryota</taxon>
        <taxon>Metazoa</taxon>
        <taxon>Ecdysozoa</taxon>
        <taxon>Nematoda</taxon>
        <taxon>Chromadorea</taxon>
        <taxon>Rhabditida</taxon>
        <taxon>Spirurina</taxon>
        <taxon>Ascaridomorpha</taxon>
        <taxon>Ascaridoidea</taxon>
        <taxon>Ascarididae</taxon>
        <taxon>Ascaris</taxon>
    </lineage>
</organism>
<evidence type="ECO:0000259" key="4">
    <source>
        <dbReference type="Pfam" id="PF10148"/>
    </source>
</evidence>
<dbReference type="InterPro" id="IPR039045">
    <property type="entry name" value="SCHIP_1"/>
</dbReference>
<evidence type="ECO:0000313" key="6">
    <source>
        <dbReference type="WBParaSite" id="ALUE_0000984401-mRNA-1"/>
    </source>
</evidence>
<feature type="compositionally biased region" description="Low complexity" evidence="3">
    <location>
        <begin position="68"/>
        <end position="84"/>
    </location>
</feature>
<feature type="region of interest" description="Disordered" evidence="3">
    <location>
        <begin position="59"/>
        <end position="151"/>
    </location>
</feature>
<dbReference type="WBParaSite" id="ALUE_0000984401-mRNA-1">
    <property type="protein sequence ID" value="ALUE_0000984401-mRNA-1"/>
    <property type="gene ID" value="ALUE_0000984401"/>
</dbReference>
<feature type="region of interest" description="Disordered" evidence="3">
    <location>
        <begin position="252"/>
        <end position="276"/>
    </location>
</feature>
<keyword evidence="1 2" id="KW-0175">Coiled coil</keyword>
<proteinExistence type="predicted"/>
<dbReference type="PANTHER" id="PTHR13103:SF2">
    <property type="entry name" value="IQCJ-SCHIP1 READTHROUGH TRANSCRIPT PROTEIN-RELATED"/>
    <property type="match status" value="1"/>
</dbReference>